<evidence type="ECO:0000313" key="5">
    <source>
        <dbReference type="Proteomes" id="UP000008021"/>
    </source>
</evidence>
<proteinExistence type="predicted"/>
<feature type="region of interest" description="Disordered" evidence="1">
    <location>
        <begin position="619"/>
        <end position="641"/>
    </location>
</feature>
<protein>
    <recommendedName>
        <fullName evidence="6">Peptidylprolyl isomerase</fullName>
    </recommendedName>
</protein>
<dbReference type="HOGENOM" id="CLU_276996_0_0_1"/>
<name>A0A0E0CNH4_9ORYZ</name>
<evidence type="ECO:0000256" key="1">
    <source>
        <dbReference type="SAM" id="MobiDB-lite"/>
    </source>
</evidence>
<dbReference type="AlphaFoldDB" id="A0A0E0CNH4"/>
<keyword evidence="3" id="KW-0732">Signal</keyword>
<keyword evidence="2" id="KW-1133">Transmembrane helix</keyword>
<dbReference type="PANTHER" id="PTHR33994:SF25">
    <property type="entry name" value="OS02G0619200 PROTEIN"/>
    <property type="match status" value="1"/>
</dbReference>
<feature type="region of interest" description="Disordered" evidence="1">
    <location>
        <begin position="385"/>
        <end position="452"/>
    </location>
</feature>
<dbReference type="PANTHER" id="PTHR33994">
    <property type="entry name" value="OS04G0515000 PROTEIN"/>
    <property type="match status" value="1"/>
</dbReference>
<feature type="region of interest" description="Disordered" evidence="1">
    <location>
        <begin position="586"/>
        <end position="606"/>
    </location>
</feature>
<accession>A0A0E0CNH4</accession>
<keyword evidence="5" id="KW-1185">Reference proteome</keyword>
<feature type="chain" id="PRO_5002355999" description="Peptidylprolyl isomerase" evidence="3">
    <location>
        <begin position="18"/>
        <end position="1150"/>
    </location>
</feature>
<dbReference type="EnsemblPlants" id="OMERI02G23780.1">
    <property type="protein sequence ID" value="OMERI02G23780.1"/>
    <property type="gene ID" value="OMERI02G23780"/>
</dbReference>
<feature type="compositionally biased region" description="Polar residues" evidence="1">
    <location>
        <begin position="395"/>
        <end position="406"/>
    </location>
</feature>
<dbReference type="Proteomes" id="UP000008021">
    <property type="component" value="Chromosome 2"/>
</dbReference>
<evidence type="ECO:0008006" key="6">
    <source>
        <dbReference type="Google" id="ProtNLM"/>
    </source>
</evidence>
<feature type="signal peptide" evidence="3">
    <location>
        <begin position="1"/>
        <end position="17"/>
    </location>
</feature>
<evidence type="ECO:0000313" key="4">
    <source>
        <dbReference type="EnsemblPlants" id="OMERI02G23780.1"/>
    </source>
</evidence>
<evidence type="ECO:0000256" key="3">
    <source>
        <dbReference type="SAM" id="SignalP"/>
    </source>
</evidence>
<keyword evidence="2" id="KW-0812">Transmembrane</keyword>
<evidence type="ECO:0000256" key="2">
    <source>
        <dbReference type="SAM" id="Phobius"/>
    </source>
</evidence>
<reference evidence="4" key="1">
    <citation type="submission" date="2015-04" db="UniProtKB">
        <authorList>
            <consortium name="EnsemblPlants"/>
        </authorList>
    </citation>
    <scope>IDENTIFICATION</scope>
</reference>
<dbReference type="Gramene" id="OMERI02G23780.1">
    <property type="protein sequence ID" value="OMERI02G23780.1"/>
    <property type="gene ID" value="OMERI02G23780"/>
</dbReference>
<sequence length="1150" mass="121082">MFLLLIVGGVVFVVVDSNMRPRYSVAIDAVSGLDPAATGDDGRGPTLDPVFDLTVSISPRSRVRGTDYYEPGTTVEVNYHGVLLASGPVEQLCARATKTGRGRAVAWGTGVRLPGFVLDALVSDVRRGGVEATGFDVTVKIPSTGGGDRSSPAGTLVSCRARRAGDDAAAVLRTPCDALSANIVVPLPNTGRTQTGGATMAMQIEAPPEKLSWGCCVCACVLIVSVVLLAGLMLFAIDDNDALYSAAIDAVSGLDPVSELGRDPTLDPTFDLTVRIRSRSWSRGDECLEPGTAVEVTYRGVLLASGPVEKFCSGGKKAKDQHVVAWGTGVRLPGFALDALVAEAFDVAVKMPSKHRGYVTVDGTLISCKARRVGDAAALGTPCDVSSMDIPVPSPNTGRTQKTGAHNSRALTTRDSRSSSSRVLLPPPRAALPHSSPSRVLLPPSHSTAAPADASRSSSLLLACTAAAAGAVDSPFAGGGAKVVPLLPPPRHSTVAPAGAPPRWFPPSAGAPPGIVPDGTGVVCPSARPTVSPISSSMSARRIPSRLCDHDSGLASVVYHAAPPLPLPLAQHPCPVSARMSSCLVEGGQQSNPSEMGWNPATREPQRCHKAWRELTPLVTTHQQQQQEKRRSSNQEGRQQRLVCRHAKKKARINCTTSLEAVNEYSGDDVNIKKKNRAFIILPLALNKPYEVVKEILFFYLPQLTAAAASRTNRPDDTHPIICYGIIFVLTCAIVGLIGYGVYRTSDGGKEVEYSVAINAVHGLYPATELSTEHALNPEFDLTVRVSAYSRLAGAECIEPGTTVEVSYHGVLLASAPVDKFCAGVKETREQHVVAWGTGVRLPRFAVDALVEDARRGAEAFDVAVKMTTQKGLVVGTLITCKERRVGDATASPRIPCDVSPMAIPHASCDDDSDGSVAGRPLVSPSSPAVRLPWCKLVPCPLPIVLLFVGLAVGGLFYLIAVSTRDPVYSASIDAVSGLDLDHPTDLAGRAPTLDPVFNLTVRLSSQNHVTNYPNCIWPGTTVEVTYRGVQLAIGSAEQLCVGAWETKEQHVVAWGAGVRLPGSALDALAADARRGAEAFDVAVKIPSVIHSGYHSYDPRHVHLGTLASCMSRRVGDDPVAALRTPCHASSADIAASYPNKGRTQPGGAS</sequence>
<feature type="transmembrane region" description="Helical" evidence="2">
    <location>
        <begin position="942"/>
        <end position="961"/>
    </location>
</feature>
<keyword evidence="2" id="KW-0472">Membrane</keyword>
<organism evidence="4">
    <name type="scientific">Oryza meridionalis</name>
    <dbReference type="NCBI Taxonomy" id="40149"/>
    <lineage>
        <taxon>Eukaryota</taxon>
        <taxon>Viridiplantae</taxon>
        <taxon>Streptophyta</taxon>
        <taxon>Embryophyta</taxon>
        <taxon>Tracheophyta</taxon>
        <taxon>Spermatophyta</taxon>
        <taxon>Magnoliopsida</taxon>
        <taxon>Liliopsida</taxon>
        <taxon>Poales</taxon>
        <taxon>Poaceae</taxon>
        <taxon>BOP clade</taxon>
        <taxon>Oryzoideae</taxon>
        <taxon>Oryzeae</taxon>
        <taxon>Oryzinae</taxon>
        <taxon>Oryza</taxon>
    </lineage>
</organism>
<feature type="transmembrane region" description="Helical" evidence="2">
    <location>
        <begin position="721"/>
        <end position="743"/>
    </location>
</feature>
<reference evidence="4" key="2">
    <citation type="submission" date="2018-05" db="EMBL/GenBank/DDBJ databases">
        <title>OmerRS3 (Oryza meridionalis Reference Sequence Version 3).</title>
        <authorList>
            <person name="Zhang J."/>
            <person name="Kudrna D."/>
            <person name="Lee S."/>
            <person name="Talag J."/>
            <person name="Welchert J."/>
            <person name="Wing R.A."/>
        </authorList>
    </citation>
    <scope>NUCLEOTIDE SEQUENCE [LARGE SCALE GENOMIC DNA]</scope>
    <source>
        <strain evidence="4">cv. OR44</strain>
    </source>
</reference>